<gene>
    <name evidence="9" type="ORF">AOQ84DRAFT_378689</name>
</gene>
<dbReference type="OrthoDB" id="5393606at2759"/>
<feature type="transmembrane region" description="Helical" evidence="7">
    <location>
        <begin position="92"/>
        <end position="117"/>
    </location>
</feature>
<evidence type="ECO:0000256" key="7">
    <source>
        <dbReference type="SAM" id="Phobius"/>
    </source>
</evidence>
<comment type="subcellular location">
    <subcellularLocation>
        <location evidence="1">Membrane</location>
        <topology evidence="1">Multi-pass membrane protein</topology>
    </subcellularLocation>
</comment>
<dbReference type="PANTHER" id="PTHR33048">
    <property type="entry name" value="PTH11-LIKE INTEGRAL MEMBRANE PROTEIN (AFU_ORTHOLOGUE AFUA_5G11245)"/>
    <property type="match status" value="1"/>
</dbReference>
<dbReference type="AlphaFoldDB" id="A0A8E2EXV3"/>
<dbReference type="InterPro" id="IPR052337">
    <property type="entry name" value="SAT4-like"/>
</dbReference>
<accession>A0A8E2EXV3</accession>
<feature type="transmembrane region" description="Helical" evidence="7">
    <location>
        <begin position="181"/>
        <end position="201"/>
    </location>
</feature>
<sequence length="372" mass="40840">MASLRITPPLLWTAGTIWPPVCIVIVAARFATRKAQRARFGPDDWLTLPALALVLGMAATILAATAERGTGYPTPKPAPGTELTASSHPQTAFMAITLLQLSALAFIKLSCMLFYYRIFRKGTHRAFEIVIHVINALIVIWGFGFFFSFLFACKTHFDYFWTNLENQLKCPLDLSKIDLSLSISDVIMDVIILVFPIPLVLRLQMSTTNKVAVLAIFALGALAIAASATRLAIIVQELNVEFAAAADQDFVSTDALYFMYIEACFALCAVCLPSLSGALKLKGVQNLIDGFSAAFSNISRSSLRSRGSNNSAKKHERLNSAHSENPHSRSGSEHNSQFASRAETERDLEMYPLPKDKVITVTSRIEQNSSNE</sequence>
<comment type="similarity">
    <text evidence="5">Belongs to the SAT4 family.</text>
</comment>
<proteinExistence type="inferred from homology"/>
<dbReference type="Pfam" id="PF20684">
    <property type="entry name" value="Fung_rhodopsin"/>
    <property type="match status" value="1"/>
</dbReference>
<evidence type="ECO:0000256" key="1">
    <source>
        <dbReference type="ARBA" id="ARBA00004141"/>
    </source>
</evidence>
<evidence type="ECO:0000259" key="8">
    <source>
        <dbReference type="Pfam" id="PF20684"/>
    </source>
</evidence>
<dbReference type="GO" id="GO:0016020">
    <property type="term" value="C:membrane"/>
    <property type="evidence" value="ECO:0007669"/>
    <property type="project" value="UniProtKB-SubCell"/>
</dbReference>
<feature type="transmembrane region" description="Helical" evidence="7">
    <location>
        <begin position="44"/>
        <end position="66"/>
    </location>
</feature>
<feature type="transmembrane region" description="Helical" evidence="7">
    <location>
        <begin position="213"/>
        <end position="235"/>
    </location>
</feature>
<keyword evidence="3 7" id="KW-1133">Transmembrane helix</keyword>
<evidence type="ECO:0000313" key="10">
    <source>
        <dbReference type="Proteomes" id="UP000250140"/>
    </source>
</evidence>
<reference evidence="9 10" key="1">
    <citation type="journal article" date="2016" name="Nat. Commun.">
        <title>Ectomycorrhizal ecology is imprinted in the genome of the dominant symbiotic fungus Cenococcum geophilum.</title>
        <authorList>
            <consortium name="DOE Joint Genome Institute"/>
            <person name="Peter M."/>
            <person name="Kohler A."/>
            <person name="Ohm R.A."/>
            <person name="Kuo A."/>
            <person name="Krutzmann J."/>
            <person name="Morin E."/>
            <person name="Arend M."/>
            <person name="Barry K.W."/>
            <person name="Binder M."/>
            <person name="Choi C."/>
            <person name="Clum A."/>
            <person name="Copeland A."/>
            <person name="Grisel N."/>
            <person name="Haridas S."/>
            <person name="Kipfer T."/>
            <person name="LaButti K."/>
            <person name="Lindquist E."/>
            <person name="Lipzen A."/>
            <person name="Maire R."/>
            <person name="Meier B."/>
            <person name="Mihaltcheva S."/>
            <person name="Molinier V."/>
            <person name="Murat C."/>
            <person name="Poggeler S."/>
            <person name="Quandt C.A."/>
            <person name="Sperisen C."/>
            <person name="Tritt A."/>
            <person name="Tisserant E."/>
            <person name="Crous P.W."/>
            <person name="Henrissat B."/>
            <person name="Nehls U."/>
            <person name="Egli S."/>
            <person name="Spatafora J.W."/>
            <person name="Grigoriev I.V."/>
            <person name="Martin F.M."/>
        </authorList>
    </citation>
    <scope>NUCLEOTIDE SEQUENCE [LARGE SCALE GENOMIC DNA]</scope>
    <source>
        <strain evidence="9 10">CBS 207.34</strain>
    </source>
</reference>
<evidence type="ECO:0000256" key="4">
    <source>
        <dbReference type="ARBA" id="ARBA00023136"/>
    </source>
</evidence>
<evidence type="ECO:0000256" key="5">
    <source>
        <dbReference type="ARBA" id="ARBA00038359"/>
    </source>
</evidence>
<feature type="region of interest" description="Disordered" evidence="6">
    <location>
        <begin position="302"/>
        <end position="355"/>
    </location>
</feature>
<feature type="compositionally biased region" description="Basic and acidic residues" evidence="6">
    <location>
        <begin position="342"/>
        <end position="355"/>
    </location>
</feature>
<evidence type="ECO:0000256" key="3">
    <source>
        <dbReference type="ARBA" id="ARBA00022989"/>
    </source>
</evidence>
<dbReference type="Proteomes" id="UP000250140">
    <property type="component" value="Unassembled WGS sequence"/>
</dbReference>
<feature type="domain" description="Rhodopsin" evidence="8">
    <location>
        <begin position="28"/>
        <end position="278"/>
    </location>
</feature>
<evidence type="ECO:0000256" key="6">
    <source>
        <dbReference type="SAM" id="MobiDB-lite"/>
    </source>
</evidence>
<dbReference type="EMBL" id="KV750084">
    <property type="protein sequence ID" value="OCL06358.1"/>
    <property type="molecule type" value="Genomic_DNA"/>
</dbReference>
<feature type="transmembrane region" description="Helical" evidence="7">
    <location>
        <begin position="12"/>
        <end position="32"/>
    </location>
</feature>
<keyword evidence="4 7" id="KW-0472">Membrane</keyword>
<feature type="transmembrane region" description="Helical" evidence="7">
    <location>
        <begin position="129"/>
        <end position="152"/>
    </location>
</feature>
<evidence type="ECO:0000256" key="2">
    <source>
        <dbReference type="ARBA" id="ARBA00022692"/>
    </source>
</evidence>
<dbReference type="InterPro" id="IPR049326">
    <property type="entry name" value="Rhodopsin_dom_fungi"/>
</dbReference>
<name>A0A8E2EXV3_9PEZI</name>
<feature type="compositionally biased region" description="Low complexity" evidence="6">
    <location>
        <begin position="302"/>
        <end position="311"/>
    </location>
</feature>
<keyword evidence="2 7" id="KW-0812">Transmembrane</keyword>
<feature type="transmembrane region" description="Helical" evidence="7">
    <location>
        <begin position="255"/>
        <end position="275"/>
    </location>
</feature>
<protein>
    <recommendedName>
        <fullName evidence="8">Rhodopsin domain-containing protein</fullName>
    </recommendedName>
</protein>
<dbReference type="PANTHER" id="PTHR33048:SF157">
    <property type="entry name" value="INTEGRAL MEMBRANE PROTEIN"/>
    <property type="match status" value="1"/>
</dbReference>
<evidence type="ECO:0000313" key="9">
    <source>
        <dbReference type="EMBL" id="OCL06358.1"/>
    </source>
</evidence>
<keyword evidence="10" id="KW-1185">Reference proteome</keyword>
<organism evidence="9 10">
    <name type="scientific">Glonium stellatum</name>
    <dbReference type="NCBI Taxonomy" id="574774"/>
    <lineage>
        <taxon>Eukaryota</taxon>
        <taxon>Fungi</taxon>
        <taxon>Dikarya</taxon>
        <taxon>Ascomycota</taxon>
        <taxon>Pezizomycotina</taxon>
        <taxon>Dothideomycetes</taxon>
        <taxon>Pleosporomycetidae</taxon>
        <taxon>Gloniales</taxon>
        <taxon>Gloniaceae</taxon>
        <taxon>Glonium</taxon>
    </lineage>
</organism>